<evidence type="ECO:0000256" key="7">
    <source>
        <dbReference type="SAM" id="Phobius"/>
    </source>
</evidence>
<dbReference type="PROSITE" id="PS51202">
    <property type="entry name" value="RCK_C"/>
    <property type="match status" value="1"/>
</dbReference>
<protein>
    <recommendedName>
        <fullName evidence="8">RCK C-terminal domain-containing protein</fullName>
    </recommendedName>
</protein>
<dbReference type="InterPro" id="IPR036721">
    <property type="entry name" value="RCK_C_sf"/>
</dbReference>
<feature type="transmembrane region" description="Helical" evidence="7">
    <location>
        <begin position="81"/>
        <end position="109"/>
    </location>
</feature>
<name>A0A382PYF7_9ZZZZ</name>
<dbReference type="GO" id="GO:0005886">
    <property type="term" value="C:plasma membrane"/>
    <property type="evidence" value="ECO:0007669"/>
    <property type="project" value="TreeGrafter"/>
</dbReference>
<feature type="transmembrane region" description="Helical" evidence="7">
    <location>
        <begin position="161"/>
        <end position="186"/>
    </location>
</feature>
<dbReference type="PANTHER" id="PTHR43652:SF2">
    <property type="entry name" value="BASIC AMINO ACID ANTIPORTER YFCC-RELATED"/>
    <property type="match status" value="1"/>
</dbReference>
<keyword evidence="2" id="KW-0813">Transport</keyword>
<organism evidence="9">
    <name type="scientific">marine metagenome</name>
    <dbReference type="NCBI Taxonomy" id="408172"/>
    <lineage>
        <taxon>unclassified sequences</taxon>
        <taxon>metagenomes</taxon>
        <taxon>ecological metagenomes</taxon>
    </lineage>
</organism>
<feature type="domain" description="RCK C-terminal" evidence="8">
    <location>
        <begin position="197"/>
        <end position="281"/>
    </location>
</feature>
<evidence type="ECO:0000256" key="4">
    <source>
        <dbReference type="ARBA" id="ARBA00022737"/>
    </source>
</evidence>
<proteinExistence type="predicted"/>
<evidence type="ECO:0000256" key="6">
    <source>
        <dbReference type="ARBA" id="ARBA00023136"/>
    </source>
</evidence>
<feature type="transmembrane region" description="Helical" evidence="7">
    <location>
        <begin position="121"/>
        <end position="141"/>
    </location>
</feature>
<evidence type="ECO:0000313" key="9">
    <source>
        <dbReference type="EMBL" id="SVC77021.1"/>
    </source>
</evidence>
<dbReference type="AlphaFoldDB" id="A0A382PYF7"/>
<dbReference type="InterPro" id="IPR051679">
    <property type="entry name" value="DASS-Related_Transporters"/>
</dbReference>
<keyword evidence="6 7" id="KW-0472">Membrane</keyword>
<feature type="non-terminal residue" evidence="9">
    <location>
        <position position="339"/>
    </location>
</feature>
<reference evidence="9" key="1">
    <citation type="submission" date="2018-05" db="EMBL/GenBank/DDBJ databases">
        <authorList>
            <person name="Lanie J.A."/>
            <person name="Ng W.-L."/>
            <person name="Kazmierczak K.M."/>
            <person name="Andrzejewski T.M."/>
            <person name="Davidsen T.M."/>
            <person name="Wayne K.J."/>
            <person name="Tettelin H."/>
            <person name="Glass J.I."/>
            <person name="Rusch D."/>
            <person name="Podicherti R."/>
            <person name="Tsui H.-C.T."/>
            <person name="Winkler M.E."/>
        </authorList>
    </citation>
    <scope>NUCLEOTIDE SEQUENCE</scope>
</reference>
<gene>
    <name evidence="9" type="ORF">METZ01_LOCUS329875</name>
</gene>
<feature type="non-terminal residue" evidence="9">
    <location>
        <position position="1"/>
    </location>
</feature>
<keyword evidence="4" id="KW-0677">Repeat</keyword>
<evidence type="ECO:0000256" key="5">
    <source>
        <dbReference type="ARBA" id="ARBA00022989"/>
    </source>
</evidence>
<dbReference type="InterPro" id="IPR006037">
    <property type="entry name" value="RCK_C"/>
</dbReference>
<evidence type="ECO:0000256" key="1">
    <source>
        <dbReference type="ARBA" id="ARBA00004141"/>
    </source>
</evidence>
<dbReference type="SUPFAM" id="SSF116726">
    <property type="entry name" value="TrkA C-terminal domain-like"/>
    <property type="match status" value="1"/>
</dbReference>
<dbReference type="InterPro" id="IPR004680">
    <property type="entry name" value="Cit_transptr-like_dom"/>
</dbReference>
<dbReference type="EMBL" id="UINC01109886">
    <property type="protein sequence ID" value="SVC77021.1"/>
    <property type="molecule type" value="Genomic_DNA"/>
</dbReference>
<dbReference type="GO" id="GO:0006813">
    <property type="term" value="P:potassium ion transport"/>
    <property type="evidence" value="ECO:0007669"/>
    <property type="project" value="InterPro"/>
</dbReference>
<dbReference type="Pfam" id="PF03600">
    <property type="entry name" value="CitMHS"/>
    <property type="match status" value="1"/>
</dbReference>
<dbReference type="GO" id="GO:0008324">
    <property type="term" value="F:monoatomic cation transmembrane transporter activity"/>
    <property type="evidence" value="ECO:0007669"/>
    <property type="project" value="InterPro"/>
</dbReference>
<sequence length="339" mass="36199">DVVAVISLVLLVTADLLLEFALGRASTLVKDPGNLLSGFGHPAVLTVGAVLVISRALRNAGVVDIIARSILPLTKSESGHIFSLSTVVMVCSAFMNNVGGLALMLPVALRTAAERARPPGMLLMPLAFASILGGMMTMIGTPPNIIIATMRADLIPNAQPYGLFEFSPVGAVVALAGVAFVALIGWRLIPKASRTKLGGQALFRINEYVTELRIPEECGLIGQTVEEFAKELGDKLELIGFVNKDDKVVTVDPDGVLQAGNRFLAKADPVDLQEVLDLHGLRLAKEIRKRIDNFDSDDLGYLEAIVSAGSLLESRGRSYLRRRMGRGVVLLAIARQGEP</sequence>
<dbReference type="PANTHER" id="PTHR43652">
    <property type="entry name" value="BASIC AMINO ACID ANTIPORTER YFCC-RELATED"/>
    <property type="match status" value="1"/>
</dbReference>
<evidence type="ECO:0000256" key="3">
    <source>
        <dbReference type="ARBA" id="ARBA00022692"/>
    </source>
</evidence>
<accession>A0A382PYF7</accession>
<comment type="subcellular location">
    <subcellularLocation>
        <location evidence="1">Membrane</location>
        <topology evidence="1">Multi-pass membrane protein</topology>
    </subcellularLocation>
</comment>
<keyword evidence="3 7" id="KW-0812">Transmembrane</keyword>
<evidence type="ECO:0000259" key="8">
    <source>
        <dbReference type="PROSITE" id="PS51202"/>
    </source>
</evidence>
<evidence type="ECO:0000256" key="2">
    <source>
        <dbReference type="ARBA" id="ARBA00022448"/>
    </source>
</evidence>
<keyword evidence="5 7" id="KW-1133">Transmembrane helix</keyword>